<dbReference type="InterPro" id="IPR036398">
    <property type="entry name" value="CA_dom_sf"/>
</dbReference>
<name>A0ABM0JGL2_APLCA</name>
<dbReference type="RefSeq" id="XP_005093230.1">
    <property type="nucleotide sequence ID" value="XM_005093173.3"/>
</dbReference>
<feature type="chain" id="PRO_5044980109" description="Carbonic anhydrase" evidence="8">
    <location>
        <begin position="22"/>
        <end position="313"/>
    </location>
</feature>
<dbReference type="InterPro" id="IPR001148">
    <property type="entry name" value="CA_dom"/>
</dbReference>
<keyword evidence="10" id="KW-1185">Reference proteome</keyword>
<feature type="domain" description="Alpha-carbonic anhydrase" evidence="9">
    <location>
        <begin position="32"/>
        <end position="299"/>
    </location>
</feature>
<feature type="signal peptide" evidence="8">
    <location>
        <begin position="1"/>
        <end position="21"/>
    </location>
</feature>
<evidence type="ECO:0000256" key="2">
    <source>
        <dbReference type="ARBA" id="ARBA00010718"/>
    </source>
</evidence>
<evidence type="ECO:0000256" key="6">
    <source>
        <dbReference type="ARBA" id="ARBA00023239"/>
    </source>
</evidence>
<evidence type="ECO:0000256" key="4">
    <source>
        <dbReference type="ARBA" id="ARBA00022723"/>
    </source>
</evidence>
<comment type="catalytic activity">
    <reaction evidence="7 8">
        <text>hydrogencarbonate + H(+) = CO2 + H2O</text>
        <dbReference type="Rhea" id="RHEA:10748"/>
        <dbReference type="ChEBI" id="CHEBI:15377"/>
        <dbReference type="ChEBI" id="CHEBI:15378"/>
        <dbReference type="ChEBI" id="CHEBI:16526"/>
        <dbReference type="ChEBI" id="CHEBI:17544"/>
        <dbReference type="EC" id="4.2.1.1"/>
    </reaction>
</comment>
<evidence type="ECO:0000256" key="1">
    <source>
        <dbReference type="ARBA" id="ARBA00002904"/>
    </source>
</evidence>
<keyword evidence="8" id="KW-0732">Signal</keyword>
<dbReference type="PANTHER" id="PTHR18952:SF265">
    <property type="entry name" value="CARBONIC ANHYDRASE"/>
    <property type="match status" value="1"/>
</dbReference>
<evidence type="ECO:0000256" key="8">
    <source>
        <dbReference type="RuleBase" id="RU367011"/>
    </source>
</evidence>
<dbReference type="Proteomes" id="UP000694888">
    <property type="component" value="Unplaced"/>
</dbReference>
<dbReference type="Pfam" id="PF00194">
    <property type="entry name" value="Carb_anhydrase"/>
    <property type="match status" value="1"/>
</dbReference>
<sequence length="313" mass="34201">MLPVLLLVWTLLGLGSNPLATDSPQLCPLTKDHFDYDPRGSTVSSNWAAISSCCSSPVRQSPRDLDLSAIPTQYCSRPFSIQYHHSASQQGLLYNNGHAPNIDITTAYPAFLTGVPYAPDDKYVLVGIHFHFSNGSIGGSEHSLNGSKFDGEMHLVHYKEKYGSMANAVLKEDGLAVIGAFLVKSLEQIEPPKRPLDLLLEYFISLTGFGKAGGVNVALDVRALLPDRLDFYTYAGSLTTPSCSESVRWMVLADPLAVNPSSLDILRLLPMGADDDRLISLFSNVRDLQDNPQPVETNFPCWIQDVDSNPSSN</sequence>
<comment type="cofactor">
    <cofactor evidence="8">
        <name>Zn(2+)</name>
        <dbReference type="ChEBI" id="CHEBI:29105"/>
    </cofactor>
</comment>
<dbReference type="InterPro" id="IPR023561">
    <property type="entry name" value="Carbonic_anhydrase_a-class"/>
</dbReference>
<evidence type="ECO:0000313" key="11">
    <source>
        <dbReference type="RefSeq" id="XP_005093230.1"/>
    </source>
</evidence>
<dbReference type="GeneID" id="101858842"/>
<dbReference type="InterPro" id="IPR018338">
    <property type="entry name" value="Carbonic_anhydrase_a-class_CS"/>
</dbReference>
<gene>
    <name evidence="11" type="primary">LOC101858842</name>
</gene>
<protein>
    <recommendedName>
        <fullName evidence="3 8">Carbonic anhydrase</fullName>
        <ecNumber evidence="3 8">4.2.1.1</ecNumber>
    </recommendedName>
</protein>
<keyword evidence="5 8" id="KW-0862">Zinc</keyword>
<proteinExistence type="inferred from homology"/>
<dbReference type="SUPFAM" id="SSF51069">
    <property type="entry name" value="Carbonic anhydrase"/>
    <property type="match status" value="1"/>
</dbReference>
<evidence type="ECO:0000313" key="10">
    <source>
        <dbReference type="Proteomes" id="UP000694888"/>
    </source>
</evidence>
<keyword evidence="6 8" id="KW-0456">Lyase</keyword>
<comment type="function">
    <text evidence="1 8">Reversible hydration of carbon dioxide.</text>
</comment>
<dbReference type="EC" id="4.2.1.1" evidence="3 8"/>
<dbReference type="CDD" id="cd00326">
    <property type="entry name" value="alpha_CA"/>
    <property type="match status" value="1"/>
</dbReference>
<dbReference type="PANTHER" id="PTHR18952">
    <property type="entry name" value="CARBONIC ANHYDRASE"/>
    <property type="match status" value="1"/>
</dbReference>
<dbReference type="SMART" id="SM01057">
    <property type="entry name" value="Carb_anhydrase"/>
    <property type="match status" value="1"/>
</dbReference>
<dbReference type="PROSITE" id="PS00162">
    <property type="entry name" value="ALPHA_CA_1"/>
    <property type="match status" value="1"/>
</dbReference>
<dbReference type="PROSITE" id="PS51144">
    <property type="entry name" value="ALPHA_CA_2"/>
    <property type="match status" value="1"/>
</dbReference>
<dbReference type="Gene3D" id="3.10.200.10">
    <property type="entry name" value="Alpha carbonic anhydrase"/>
    <property type="match status" value="1"/>
</dbReference>
<evidence type="ECO:0000256" key="3">
    <source>
        <dbReference type="ARBA" id="ARBA00012925"/>
    </source>
</evidence>
<comment type="similarity">
    <text evidence="2 8">Belongs to the alpha-carbonic anhydrase family.</text>
</comment>
<accession>A0ABM0JGL2</accession>
<evidence type="ECO:0000259" key="9">
    <source>
        <dbReference type="PROSITE" id="PS51144"/>
    </source>
</evidence>
<organism evidence="10 11">
    <name type="scientific">Aplysia californica</name>
    <name type="common">California sea hare</name>
    <dbReference type="NCBI Taxonomy" id="6500"/>
    <lineage>
        <taxon>Eukaryota</taxon>
        <taxon>Metazoa</taxon>
        <taxon>Spiralia</taxon>
        <taxon>Lophotrochozoa</taxon>
        <taxon>Mollusca</taxon>
        <taxon>Gastropoda</taxon>
        <taxon>Heterobranchia</taxon>
        <taxon>Euthyneura</taxon>
        <taxon>Tectipleura</taxon>
        <taxon>Aplysiida</taxon>
        <taxon>Aplysioidea</taxon>
        <taxon>Aplysiidae</taxon>
        <taxon>Aplysia</taxon>
    </lineage>
</organism>
<evidence type="ECO:0000256" key="5">
    <source>
        <dbReference type="ARBA" id="ARBA00022833"/>
    </source>
</evidence>
<evidence type="ECO:0000256" key="7">
    <source>
        <dbReference type="ARBA" id="ARBA00048348"/>
    </source>
</evidence>
<keyword evidence="4 8" id="KW-0479">Metal-binding</keyword>
<reference evidence="11" key="1">
    <citation type="submission" date="2025-08" db="UniProtKB">
        <authorList>
            <consortium name="RefSeq"/>
        </authorList>
    </citation>
    <scope>IDENTIFICATION</scope>
</reference>